<dbReference type="GO" id="GO:0003677">
    <property type="term" value="F:DNA binding"/>
    <property type="evidence" value="ECO:0007669"/>
    <property type="project" value="UniProtKB-KW"/>
</dbReference>
<sequence>MGIRKLRNDIGRKVKELRQERELSQEKLAEYVNMSREHISCIERGKNLPTVETLYHLANYFEIDIKDFF</sequence>
<evidence type="ECO:0000313" key="5">
    <source>
        <dbReference type="Proteomes" id="UP000824139"/>
    </source>
</evidence>
<reference evidence="4" key="1">
    <citation type="submission" date="2020-10" db="EMBL/GenBank/DDBJ databases">
        <authorList>
            <person name="Gilroy R."/>
        </authorList>
    </citation>
    <scope>NUCLEOTIDE SEQUENCE</scope>
    <source>
        <strain evidence="4">CHK152-2994</strain>
    </source>
</reference>
<organism evidence="4 5">
    <name type="scientific">Candidatus Scatenecus faecavium</name>
    <dbReference type="NCBI Taxonomy" id="2840915"/>
    <lineage>
        <taxon>Bacteria</taxon>
        <taxon>Candidatus Scatenecus</taxon>
    </lineage>
</organism>
<feature type="coiled-coil region" evidence="2">
    <location>
        <begin position="3"/>
        <end position="34"/>
    </location>
</feature>
<dbReference type="InterPro" id="IPR050807">
    <property type="entry name" value="TransReg_Diox_bact_type"/>
</dbReference>
<dbReference type="EMBL" id="DVJO01000068">
    <property type="protein sequence ID" value="HIS82589.1"/>
    <property type="molecule type" value="Genomic_DNA"/>
</dbReference>
<dbReference type="AlphaFoldDB" id="A0A9D1FUZ2"/>
<protein>
    <submittedName>
        <fullName evidence="4">Helix-turn-helix transcriptional regulator</fullName>
    </submittedName>
</protein>
<keyword evidence="1" id="KW-0238">DNA-binding</keyword>
<evidence type="ECO:0000256" key="1">
    <source>
        <dbReference type="ARBA" id="ARBA00023125"/>
    </source>
</evidence>
<evidence type="ECO:0000256" key="2">
    <source>
        <dbReference type="SAM" id="Coils"/>
    </source>
</evidence>
<reference evidence="4" key="2">
    <citation type="journal article" date="2021" name="PeerJ">
        <title>Extensive microbial diversity within the chicken gut microbiome revealed by metagenomics and culture.</title>
        <authorList>
            <person name="Gilroy R."/>
            <person name="Ravi A."/>
            <person name="Getino M."/>
            <person name="Pursley I."/>
            <person name="Horton D.L."/>
            <person name="Alikhan N.F."/>
            <person name="Baker D."/>
            <person name="Gharbi K."/>
            <person name="Hall N."/>
            <person name="Watson M."/>
            <person name="Adriaenssens E.M."/>
            <person name="Foster-Nyarko E."/>
            <person name="Jarju S."/>
            <person name="Secka A."/>
            <person name="Antonio M."/>
            <person name="Oren A."/>
            <person name="Chaudhuri R.R."/>
            <person name="La Ragione R."/>
            <person name="Hildebrand F."/>
            <person name="Pallen M.J."/>
        </authorList>
    </citation>
    <scope>NUCLEOTIDE SEQUENCE</scope>
    <source>
        <strain evidence="4">CHK152-2994</strain>
    </source>
</reference>
<dbReference type="InterPro" id="IPR001387">
    <property type="entry name" value="Cro/C1-type_HTH"/>
</dbReference>
<dbReference type="InterPro" id="IPR010982">
    <property type="entry name" value="Lambda_DNA-bd_dom_sf"/>
</dbReference>
<dbReference type="Gene3D" id="1.10.260.40">
    <property type="entry name" value="lambda repressor-like DNA-binding domains"/>
    <property type="match status" value="1"/>
</dbReference>
<dbReference type="CDD" id="cd00093">
    <property type="entry name" value="HTH_XRE"/>
    <property type="match status" value="1"/>
</dbReference>
<dbReference type="SUPFAM" id="SSF47413">
    <property type="entry name" value="lambda repressor-like DNA-binding domains"/>
    <property type="match status" value="1"/>
</dbReference>
<dbReference type="PANTHER" id="PTHR46797">
    <property type="entry name" value="HTH-TYPE TRANSCRIPTIONAL REGULATOR"/>
    <property type="match status" value="1"/>
</dbReference>
<dbReference type="GO" id="GO:0003700">
    <property type="term" value="F:DNA-binding transcription factor activity"/>
    <property type="evidence" value="ECO:0007669"/>
    <property type="project" value="TreeGrafter"/>
</dbReference>
<proteinExistence type="predicted"/>
<keyword evidence="2" id="KW-0175">Coiled coil</keyword>
<evidence type="ECO:0000313" key="4">
    <source>
        <dbReference type="EMBL" id="HIS82589.1"/>
    </source>
</evidence>
<gene>
    <name evidence="4" type="ORF">IAD41_03155</name>
</gene>
<dbReference type="Pfam" id="PF01381">
    <property type="entry name" value="HTH_3"/>
    <property type="match status" value="1"/>
</dbReference>
<dbReference type="PROSITE" id="PS50943">
    <property type="entry name" value="HTH_CROC1"/>
    <property type="match status" value="1"/>
</dbReference>
<feature type="domain" description="HTH cro/C1-type" evidence="3">
    <location>
        <begin position="14"/>
        <end position="68"/>
    </location>
</feature>
<dbReference type="PANTHER" id="PTHR46797:SF1">
    <property type="entry name" value="METHYLPHOSPHONATE SYNTHASE"/>
    <property type="match status" value="1"/>
</dbReference>
<accession>A0A9D1FUZ2</accession>
<dbReference type="Proteomes" id="UP000824139">
    <property type="component" value="Unassembled WGS sequence"/>
</dbReference>
<comment type="caution">
    <text evidence="4">The sequence shown here is derived from an EMBL/GenBank/DDBJ whole genome shotgun (WGS) entry which is preliminary data.</text>
</comment>
<dbReference type="SMART" id="SM00530">
    <property type="entry name" value="HTH_XRE"/>
    <property type="match status" value="1"/>
</dbReference>
<dbReference type="GO" id="GO:0005829">
    <property type="term" value="C:cytosol"/>
    <property type="evidence" value="ECO:0007669"/>
    <property type="project" value="TreeGrafter"/>
</dbReference>
<evidence type="ECO:0000259" key="3">
    <source>
        <dbReference type="PROSITE" id="PS50943"/>
    </source>
</evidence>
<name>A0A9D1FUZ2_9BACT</name>